<accession>A0A6G1IP31</accession>
<keyword evidence="7" id="KW-1185">Reference proteome</keyword>
<evidence type="ECO:0000313" key="7">
    <source>
        <dbReference type="Proteomes" id="UP000799291"/>
    </source>
</evidence>
<evidence type="ECO:0000256" key="3">
    <source>
        <dbReference type="PROSITE-ProRule" id="PRU00176"/>
    </source>
</evidence>
<evidence type="ECO:0000256" key="2">
    <source>
        <dbReference type="ARBA" id="ARBA00022884"/>
    </source>
</evidence>
<keyword evidence="2 3" id="KW-0694">RNA-binding</keyword>
<dbReference type="GO" id="GO:0003723">
    <property type="term" value="F:RNA binding"/>
    <property type="evidence" value="ECO:0007669"/>
    <property type="project" value="UniProtKB-UniRule"/>
</dbReference>
<dbReference type="EMBL" id="MU005601">
    <property type="protein sequence ID" value="KAF2679701.1"/>
    <property type="molecule type" value="Genomic_DNA"/>
</dbReference>
<evidence type="ECO:0000256" key="1">
    <source>
        <dbReference type="ARBA" id="ARBA00022737"/>
    </source>
</evidence>
<dbReference type="InterPro" id="IPR035979">
    <property type="entry name" value="RBD_domain_sf"/>
</dbReference>
<evidence type="ECO:0000259" key="5">
    <source>
        <dbReference type="PROSITE" id="PS50102"/>
    </source>
</evidence>
<dbReference type="Gene3D" id="3.30.70.330">
    <property type="match status" value="2"/>
</dbReference>
<feature type="compositionally biased region" description="Basic and acidic residues" evidence="4">
    <location>
        <begin position="111"/>
        <end position="121"/>
    </location>
</feature>
<feature type="domain" description="RRM" evidence="5">
    <location>
        <begin position="20"/>
        <end position="96"/>
    </location>
</feature>
<feature type="region of interest" description="Disordered" evidence="4">
    <location>
        <begin position="111"/>
        <end position="143"/>
    </location>
</feature>
<dbReference type="InterPro" id="IPR012677">
    <property type="entry name" value="Nucleotide-bd_a/b_plait_sf"/>
</dbReference>
<dbReference type="AlphaFoldDB" id="A0A6G1IP31"/>
<dbReference type="OrthoDB" id="5382468at2759"/>
<feature type="domain" description="RRM" evidence="5">
    <location>
        <begin position="229"/>
        <end position="307"/>
    </location>
</feature>
<keyword evidence="1" id="KW-0677">Repeat</keyword>
<protein>
    <recommendedName>
        <fullName evidence="5">RRM domain-containing protein</fullName>
    </recommendedName>
</protein>
<name>A0A6G1IP31_9PLEO</name>
<dbReference type="InterPro" id="IPR000504">
    <property type="entry name" value="RRM_dom"/>
</dbReference>
<feature type="compositionally biased region" description="Polar residues" evidence="4">
    <location>
        <begin position="333"/>
        <end position="342"/>
    </location>
</feature>
<gene>
    <name evidence="6" type="ORF">K458DRAFT_393549</name>
</gene>
<feature type="region of interest" description="Disordered" evidence="4">
    <location>
        <begin position="317"/>
        <end position="364"/>
    </location>
</feature>
<reference evidence="6" key="1">
    <citation type="journal article" date="2020" name="Stud. Mycol.">
        <title>101 Dothideomycetes genomes: a test case for predicting lifestyles and emergence of pathogens.</title>
        <authorList>
            <person name="Haridas S."/>
            <person name="Albert R."/>
            <person name="Binder M."/>
            <person name="Bloem J."/>
            <person name="Labutti K."/>
            <person name="Salamov A."/>
            <person name="Andreopoulos B."/>
            <person name="Baker S."/>
            <person name="Barry K."/>
            <person name="Bills G."/>
            <person name="Bluhm B."/>
            <person name="Cannon C."/>
            <person name="Castanera R."/>
            <person name="Culley D."/>
            <person name="Daum C."/>
            <person name="Ezra D."/>
            <person name="Gonzalez J."/>
            <person name="Henrissat B."/>
            <person name="Kuo A."/>
            <person name="Liang C."/>
            <person name="Lipzen A."/>
            <person name="Lutzoni F."/>
            <person name="Magnuson J."/>
            <person name="Mondo S."/>
            <person name="Nolan M."/>
            <person name="Ohm R."/>
            <person name="Pangilinan J."/>
            <person name="Park H.-J."/>
            <person name="Ramirez L."/>
            <person name="Alfaro M."/>
            <person name="Sun H."/>
            <person name="Tritt A."/>
            <person name="Yoshinaga Y."/>
            <person name="Zwiers L.-H."/>
            <person name="Turgeon B."/>
            <person name="Goodwin S."/>
            <person name="Spatafora J."/>
            <person name="Crous P."/>
            <person name="Grigoriev I."/>
        </authorList>
    </citation>
    <scope>NUCLEOTIDE SEQUENCE</scope>
    <source>
        <strain evidence="6">CBS 122367</strain>
    </source>
</reference>
<organism evidence="6 7">
    <name type="scientific">Lentithecium fluviatile CBS 122367</name>
    <dbReference type="NCBI Taxonomy" id="1168545"/>
    <lineage>
        <taxon>Eukaryota</taxon>
        <taxon>Fungi</taxon>
        <taxon>Dikarya</taxon>
        <taxon>Ascomycota</taxon>
        <taxon>Pezizomycotina</taxon>
        <taxon>Dothideomycetes</taxon>
        <taxon>Pleosporomycetidae</taxon>
        <taxon>Pleosporales</taxon>
        <taxon>Massarineae</taxon>
        <taxon>Lentitheciaceae</taxon>
        <taxon>Lentithecium</taxon>
    </lineage>
</organism>
<dbReference type="PROSITE" id="PS50102">
    <property type="entry name" value="RRM"/>
    <property type="match status" value="2"/>
</dbReference>
<dbReference type="SUPFAM" id="SSF54928">
    <property type="entry name" value="RNA-binding domain, RBD"/>
    <property type="match status" value="2"/>
</dbReference>
<dbReference type="PANTHER" id="PTHR23236">
    <property type="entry name" value="EUKARYOTIC TRANSLATION INITIATION FACTOR 4B/4H"/>
    <property type="match status" value="1"/>
</dbReference>
<dbReference type="Proteomes" id="UP000799291">
    <property type="component" value="Unassembled WGS sequence"/>
</dbReference>
<dbReference type="CDD" id="cd00590">
    <property type="entry name" value="RRM_SF"/>
    <property type="match status" value="1"/>
</dbReference>
<dbReference type="PANTHER" id="PTHR23236:SF119">
    <property type="entry name" value="NUCLEAR RNA-BINDING PROTEIN SART-3"/>
    <property type="match status" value="1"/>
</dbReference>
<dbReference type="Pfam" id="PF00076">
    <property type="entry name" value="RRM_1"/>
    <property type="match status" value="1"/>
</dbReference>
<proteinExistence type="predicted"/>
<evidence type="ECO:0000313" key="6">
    <source>
        <dbReference type="EMBL" id="KAF2679701.1"/>
    </source>
</evidence>
<sequence length="463" mass="51243">MKMPRGTKVSLGDISKPEHRVLRLGNLHSDATDAGLRAFFDGFDVLDWKLKMNVKSGKLTIAYVLMSTMQELFRAERELDSKELFGRPVRILRAKAGFKITKEGLLNDREAEKKPESKLVLEVESETLSQPGSESESEPVAESSVAEPAIAASLIADQDASPLTEQTIPKEEPPKISDVLPPITIIKRPTPATEEPRTAPSAAAIAKLAVLATRCSRKKPGPSTEPANRVLYIGNIHPEANLISINLFFGDNYDVTDFMHRRNPQTNKSLGFGFVMVGSMEERNLAVKELQGKPFMGRGVKLEAVPKVIRVDENGFMENPSRRTGRRGGEPQAASTQIQFGQVQEAEEDEASAKPSQTSAMKHIEGHQDPQYTVPAVGVPDPTAPGVPEAFWPSSGWNGPKSFPTGQDFPTWDINLAYRFLKSWNLVGKDSEDKEANMVTEEDWYCFQLKEVAKYKKRKLGLQ</sequence>
<evidence type="ECO:0000256" key="4">
    <source>
        <dbReference type="SAM" id="MobiDB-lite"/>
    </source>
</evidence>
<dbReference type="SMART" id="SM00360">
    <property type="entry name" value="RRM"/>
    <property type="match status" value="2"/>
</dbReference>